<keyword evidence="2" id="KW-1185">Reference proteome</keyword>
<name>A0AA37GAQ9_9PEZI</name>
<evidence type="ECO:0000313" key="2">
    <source>
        <dbReference type="Proteomes" id="UP001055172"/>
    </source>
</evidence>
<protein>
    <submittedName>
        <fullName evidence="1">Uncharacterized protein</fullName>
    </submittedName>
</protein>
<reference evidence="1 2" key="1">
    <citation type="submission" date="2021-07" db="EMBL/GenBank/DDBJ databases">
        <title>Genome data of Colletotrichum spaethianum.</title>
        <authorList>
            <person name="Utami Y.D."/>
            <person name="Hiruma K."/>
        </authorList>
    </citation>
    <scope>NUCLEOTIDE SEQUENCE [LARGE SCALE GENOMIC DNA]</scope>
    <source>
        <strain evidence="1 2">MAFF 242679</strain>
    </source>
</reference>
<organism evidence="1 2">
    <name type="scientific">Colletotrichum liriopes</name>
    <dbReference type="NCBI Taxonomy" id="708192"/>
    <lineage>
        <taxon>Eukaryota</taxon>
        <taxon>Fungi</taxon>
        <taxon>Dikarya</taxon>
        <taxon>Ascomycota</taxon>
        <taxon>Pezizomycotina</taxon>
        <taxon>Sordariomycetes</taxon>
        <taxon>Hypocreomycetidae</taxon>
        <taxon>Glomerellales</taxon>
        <taxon>Glomerellaceae</taxon>
        <taxon>Colletotrichum</taxon>
        <taxon>Colletotrichum spaethianum species complex</taxon>
    </lineage>
</organism>
<comment type="caution">
    <text evidence="1">The sequence shown here is derived from an EMBL/GenBank/DDBJ whole genome shotgun (WGS) entry which is preliminary data.</text>
</comment>
<accession>A0AA37GAQ9</accession>
<proteinExistence type="predicted"/>
<dbReference type="Proteomes" id="UP001055172">
    <property type="component" value="Unassembled WGS sequence"/>
</dbReference>
<gene>
    <name evidence="1" type="ORF">ColLi_00062</name>
</gene>
<dbReference type="EMBL" id="BPPX01000001">
    <property type="protein sequence ID" value="GJC77224.1"/>
    <property type="molecule type" value="Genomic_DNA"/>
</dbReference>
<sequence length="96" mass="11056">MELNFVFPRVRDEYAKTRDERTVVFSLQKPDIIAFYYDTFSSGVYISSFALDLIACHFNTTVSSLRKVAANPDNLHLEVAYTDNLNWHSKPDFGTN</sequence>
<dbReference type="AlphaFoldDB" id="A0AA37GAQ9"/>
<evidence type="ECO:0000313" key="1">
    <source>
        <dbReference type="EMBL" id="GJC77224.1"/>
    </source>
</evidence>